<proteinExistence type="predicted"/>
<accession>A0A177AP15</accession>
<dbReference type="AlphaFoldDB" id="A0A177AP15"/>
<sequence length="82" mass="8308">MATYSSASFVITSATSRTIIAALLIDPDVASAHDILVNTPVPSVSTPTSTPTDIAVPAALGSSKHSPASVQRCSASISPSRR</sequence>
<dbReference type="RefSeq" id="XP_024328194.1">
    <property type="nucleotide sequence ID" value="XM_024463904.1"/>
</dbReference>
<gene>
    <name evidence="2" type="ORF">VC83_00208</name>
</gene>
<feature type="compositionally biased region" description="Polar residues" evidence="1">
    <location>
        <begin position="63"/>
        <end position="82"/>
    </location>
</feature>
<organism evidence="2">
    <name type="scientific">Pseudogymnoascus destructans</name>
    <dbReference type="NCBI Taxonomy" id="655981"/>
    <lineage>
        <taxon>Eukaryota</taxon>
        <taxon>Fungi</taxon>
        <taxon>Dikarya</taxon>
        <taxon>Ascomycota</taxon>
        <taxon>Pezizomycotina</taxon>
        <taxon>Leotiomycetes</taxon>
        <taxon>Thelebolales</taxon>
        <taxon>Thelebolaceae</taxon>
        <taxon>Pseudogymnoascus</taxon>
    </lineage>
</organism>
<dbReference type="OrthoDB" id="3438969at2759"/>
<dbReference type="EMBL" id="KV441386">
    <property type="protein sequence ID" value="OAF62924.1"/>
    <property type="molecule type" value="Genomic_DNA"/>
</dbReference>
<reference evidence="2" key="1">
    <citation type="submission" date="2016-03" db="EMBL/GenBank/DDBJ databases">
        <title>Updated assembly of Pseudogymnoascus destructans, the fungus causing white-nose syndrome of bats.</title>
        <authorList>
            <person name="Palmer J.M."/>
            <person name="Drees K.P."/>
            <person name="Foster J.T."/>
            <person name="Lindner D.L."/>
        </authorList>
    </citation>
    <scope>NUCLEOTIDE SEQUENCE [LARGE SCALE GENOMIC DNA]</scope>
    <source>
        <strain evidence="2">20631-21</strain>
    </source>
</reference>
<dbReference type="GeneID" id="36283307"/>
<evidence type="ECO:0000256" key="1">
    <source>
        <dbReference type="SAM" id="MobiDB-lite"/>
    </source>
</evidence>
<dbReference type="Proteomes" id="UP000077154">
    <property type="component" value="Unassembled WGS sequence"/>
</dbReference>
<feature type="region of interest" description="Disordered" evidence="1">
    <location>
        <begin position="59"/>
        <end position="82"/>
    </location>
</feature>
<name>A0A177AP15_9PEZI</name>
<protein>
    <submittedName>
        <fullName evidence="2">Uncharacterized protein</fullName>
    </submittedName>
</protein>
<evidence type="ECO:0000313" key="2">
    <source>
        <dbReference type="EMBL" id="OAF62924.1"/>
    </source>
</evidence>